<organism evidence="1 2">
    <name type="scientific">Flavobacterium johnsoniae</name>
    <name type="common">Cytophaga johnsonae</name>
    <dbReference type="NCBI Taxonomy" id="986"/>
    <lineage>
        <taxon>Bacteria</taxon>
        <taxon>Pseudomonadati</taxon>
        <taxon>Bacteroidota</taxon>
        <taxon>Flavobacteriia</taxon>
        <taxon>Flavobacteriales</taxon>
        <taxon>Flavobacteriaceae</taxon>
        <taxon>Flavobacterium</taxon>
    </lineage>
</organism>
<dbReference type="EMBL" id="MLFK01000008">
    <property type="protein sequence ID" value="OIV41133.1"/>
    <property type="molecule type" value="Genomic_DNA"/>
</dbReference>
<accession>A0A1J7BRA9</accession>
<dbReference type="RefSeq" id="WP_071637532.1">
    <property type="nucleotide sequence ID" value="NZ_MLFK01000008.1"/>
</dbReference>
<evidence type="ECO:0000313" key="2">
    <source>
        <dbReference type="Proteomes" id="UP000182826"/>
    </source>
</evidence>
<keyword evidence="2" id="KW-1185">Reference proteome</keyword>
<name>A0A1J7BRA9_FLAJO</name>
<sequence length="166" mass="19714">MSKTARFVVIINDNVVWMESQALQYYERLFEAKDLADKYAQEKFSQKELFRIQNDFSIEILMVHDGENPQSFLKLDSSRLTNENLGAEKAICLKDIIYFNEEDLVVLFKRSEEIALQRKHDLIWVKAFAAEDVLTKTLKALNYEEFDFDETTENLEKQIYLRKKLR</sequence>
<protein>
    <submittedName>
        <fullName evidence="1">Uncharacterized protein</fullName>
    </submittedName>
</protein>
<comment type="caution">
    <text evidence="1">The sequence shown here is derived from an EMBL/GenBank/DDBJ whole genome shotgun (WGS) entry which is preliminary data.</text>
</comment>
<gene>
    <name evidence="1" type="ORF">BKM63_15700</name>
</gene>
<reference evidence="1 2" key="1">
    <citation type="submission" date="2016-10" db="EMBL/GenBank/DDBJ databases">
        <title>Draft Genome Sequence of Rhizobacteria Flavobacterium johnsoniae CI04.</title>
        <authorList>
            <person name="Bravo J.I."/>
            <person name="Lozano G.L."/>
            <person name="Handelsman J."/>
        </authorList>
    </citation>
    <scope>NUCLEOTIDE SEQUENCE [LARGE SCALE GENOMIC DNA]</scope>
    <source>
        <strain evidence="1 2">CI04</strain>
    </source>
</reference>
<dbReference type="OrthoDB" id="1348966at2"/>
<proteinExistence type="predicted"/>
<dbReference type="AlphaFoldDB" id="A0A1J7BRA9"/>
<evidence type="ECO:0000313" key="1">
    <source>
        <dbReference type="EMBL" id="OIV41133.1"/>
    </source>
</evidence>
<dbReference type="Proteomes" id="UP000182826">
    <property type="component" value="Unassembled WGS sequence"/>
</dbReference>